<organism evidence="4 5">
    <name type="scientific">Nocardioides islandensis</name>
    <dbReference type="NCBI Taxonomy" id="433663"/>
    <lineage>
        <taxon>Bacteria</taxon>
        <taxon>Bacillati</taxon>
        <taxon>Actinomycetota</taxon>
        <taxon>Actinomycetes</taxon>
        <taxon>Propionibacteriales</taxon>
        <taxon>Nocardioidaceae</taxon>
        <taxon>Nocardioides</taxon>
    </lineage>
</organism>
<dbReference type="GO" id="GO:0009253">
    <property type="term" value="P:peptidoglycan catabolic process"/>
    <property type="evidence" value="ECO:0007669"/>
    <property type="project" value="InterPro"/>
</dbReference>
<dbReference type="Gene3D" id="2.60.40.2700">
    <property type="match status" value="1"/>
</dbReference>
<dbReference type="CDD" id="cd06583">
    <property type="entry name" value="PGRP"/>
    <property type="match status" value="1"/>
</dbReference>
<protein>
    <submittedName>
        <fullName evidence="4">Peptidoglycan recognition protein</fullName>
    </submittedName>
</protein>
<evidence type="ECO:0000259" key="3">
    <source>
        <dbReference type="SMART" id="SM00701"/>
    </source>
</evidence>
<evidence type="ECO:0000256" key="1">
    <source>
        <dbReference type="ARBA" id="ARBA00007553"/>
    </source>
</evidence>
<dbReference type="RefSeq" id="WP_194708948.1">
    <property type="nucleotide sequence ID" value="NZ_JADKPN010000018.1"/>
</dbReference>
<dbReference type="Gene3D" id="3.40.80.10">
    <property type="entry name" value="Peptidoglycan recognition protein-like"/>
    <property type="match status" value="1"/>
</dbReference>
<dbReference type="SMART" id="SM00644">
    <property type="entry name" value="Ami_2"/>
    <property type="match status" value="1"/>
</dbReference>
<reference evidence="4" key="1">
    <citation type="submission" date="2020-11" db="EMBL/GenBank/DDBJ databases">
        <title>Nocardioides sp. nov., isolated from Soil of Cynanchum wilfordii Hemsley rhizosphere.</title>
        <authorList>
            <person name="Lee J.-S."/>
            <person name="Suh M.K."/>
            <person name="Kim J.-S."/>
        </authorList>
    </citation>
    <scope>NUCLEOTIDE SEQUENCE</scope>
    <source>
        <strain evidence="4">KCTC 19275</strain>
    </source>
</reference>
<dbReference type="GO" id="GO:0008270">
    <property type="term" value="F:zinc ion binding"/>
    <property type="evidence" value="ECO:0007669"/>
    <property type="project" value="InterPro"/>
</dbReference>
<dbReference type="AlphaFoldDB" id="A0A930VFR7"/>
<accession>A0A930VFR7</accession>
<feature type="domain" description="N-acetylmuramoyl-L-alanine amidase" evidence="2">
    <location>
        <begin position="212"/>
        <end position="373"/>
    </location>
</feature>
<dbReference type="Pfam" id="PF01510">
    <property type="entry name" value="Amidase_2"/>
    <property type="match status" value="1"/>
</dbReference>
<dbReference type="InterPro" id="IPR036505">
    <property type="entry name" value="Amidase/PGRP_sf"/>
</dbReference>
<dbReference type="GO" id="GO:0008745">
    <property type="term" value="F:N-acetylmuramoyl-L-alanine amidase activity"/>
    <property type="evidence" value="ECO:0007669"/>
    <property type="project" value="InterPro"/>
</dbReference>
<dbReference type="PROSITE" id="PS51318">
    <property type="entry name" value="TAT"/>
    <property type="match status" value="1"/>
</dbReference>
<dbReference type="Proteomes" id="UP000640489">
    <property type="component" value="Unassembled WGS sequence"/>
</dbReference>
<gene>
    <name evidence="4" type="ORF">ISU07_21760</name>
</gene>
<keyword evidence="5" id="KW-1185">Reference proteome</keyword>
<dbReference type="PANTHER" id="PTHR11022:SF41">
    <property type="entry name" value="PEPTIDOGLYCAN-RECOGNITION PROTEIN LC-RELATED"/>
    <property type="match status" value="1"/>
</dbReference>
<dbReference type="SUPFAM" id="SSF55846">
    <property type="entry name" value="N-acetylmuramoyl-L-alanine amidase-like"/>
    <property type="match status" value="1"/>
</dbReference>
<comment type="caution">
    <text evidence="4">The sequence shown here is derived from an EMBL/GenBank/DDBJ whole genome shotgun (WGS) entry which is preliminary data.</text>
</comment>
<evidence type="ECO:0000313" key="4">
    <source>
        <dbReference type="EMBL" id="MBF4765767.1"/>
    </source>
</evidence>
<dbReference type="PANTHER" id="PTHR11022">
    <property type="entry name" value="PEPTIDOGLYCAN RECOGNITION PROTEIN"/>
    <property type="match status" value="1"/>
</dbReference>
<dbReference type="InterPro" id="IPR006619">
    <property type="entry name" value="PGRP_domain_met/bac"/>
</dbReference>
<name>A0A930VFR7_9ACTN</name>
<dbReference type="InterPro" id="IPR002502">
    <property type="entry name" value="Amidase_domain"/>
</dbReference>
<evidence type="ECO:0000259" key="2">
    <source>
        <dbReference type="SMART" id="SM00644"/>
    </source>
</evidence>
<dbReference type="InterPro" id="IPR006311">
    <property type="entry name" value="TAT_signal"/>
</dbReference>
<comment type="similarity">
    <text evidence="1">Belongs to the N-acetylmuramoyl-L-alanine amidase 2 family.</text>
</comment>
<feature type="domain" description="Peptidoglycan recognition protein family" evidence="3">
    <location>
        <begin position="198"/>
        <end position="346"/>
    </location>
</feature>
<proteinExistence type="inferred from homology"/>
<dbReference type="EMBL" id="JADKPN010000018">
    <property type="protein sequence ID" value="MBF4765767.1"/>
    <property type="molecule type" value="Genomic_DNA"/>
</dbReference>
<sequence>MPDQLPRRRALLRALVAGAAGVGGVAVAARTGLLSGDRPAGGDFTGLPRLQLSADGGSDVAALEVTLGDDLLPKVGHGRWLSARLPTTTHSMVGFVWPRDAEAPSLEVSSRRDGTWSAWRTVPVLHDLPDEDDPEWHGRSGTQLLWIGPADGVRIKAHGHRPAGLTLVLLHPRRRDTDALSADPLRRTDAAMTVVARPAMSGRAVWGADESWRNGGPRYDTTIEQVHVHHTANSNDYAEDDVPALLRGIYRYHTHSLGWSDIAYNFLVDRFGRAWVGRAGGAARPVRGAHTLGFNATSTGIAVIGNYEAVAPSTETLTAVVQLAAWKLSMYGRDALGSIAVTSEGSDRFAAHEVVVLPVIDGHRDTNDTACPGQLLYDQLGEIRRQVAERIQAAQTPPVTITTPFAMAGDPLVGATLTVTPGVFSPPDATVTYTWMRNGVPTGDDPSLSSRVVAPEDLGQQISVRVDLQRTGYVAASQFLDPTAPVETQALLQVRAWARRGRIRVTVTGTAPGVVGPLPGDLLVKIDKRPRRTVPITAGTVVARFLDFGKGEHQVKVVYRGGPTVRRARVTTTVQVRK</sequence>
<dbReference type="SMART" id="SM00701">
    <property type="entry name" value="PGRP"/>
    <property type="match status" value="1"/>
</dbReference>
<evidence type="ECO:0000313" key="5">
    <source>
        <dbReference type="Proteomes" id="UP000640489"/>
    </source>
</evidence>
<dbReference type="InterPro" id="IPR015510">
    <property type="entry name" value="PGRP"/>
</dbReference>